<evidence type="ECO:0000256" key="2">
    <source>
        <dbReference type="ARBA" id="ARBA00004370"/>
    </source>
</evidence>
<evidence type="ECO:0000256" key="6">
    <source>
        <dbReference type="ARBA" id="ARBA00023002"/>
    </source>
</evidence>
<organism evidence="11 12">
    <name type="scientific">Liquidambar formosana</name>
    <name type="common">Formosan gum</name>
    <dbReference type="NCBI Taxonomy" id="63359"/>
    <lineage>
        <taxon>Eukaryota</taxon>
        <taxon>Viridiplantae</taxon>
        <taxon>Streptophyta</taxon>
        <taxon>Embryophyta</taxon>
        <taxon>Tracheophyta</taxon>
        <taxon>Spermatophyta</taxon>
        <taxon>Magnoliopsida</taxon>
        <taxon>eudicotyledons</taxon>
        <taxon>Gunneridae</taxon>
        <taxon>Pentapetalae</taxon>
        <taxon>Saxifragales</taxon>
        <taxon>Altingiaceae</taxon>
        <taxon>Liquidambar</taxon>
    </lineage>
</organism>
<feature type="region of interest" description="Disordered" evidence="10">
    <location>
        <begin position="352"/>
        <end position="384"/>
    </location>
</feature>
<evidence type="ECO:0000313" key="11">
    <source>
        <dbReference type="EMBL" id="KAK9279446.1"/>
    </source>
</evidence>
<evidence type="ECO:0000256" key="1">
    <source>
        <dbReference type="ARBA" id="ARBA00001971"/>
    </source>
</evidence>
<dbReference type="Proteomes" id="UP001415857">
    <property type="component" value="Unassembled WGS sequence"/>
</dbReference>
<dbReference type="PANTHER" id="PTHR47943:SF8">
    <property type="entry name" value="CYTOCHROME P450"/>
    <property type="match status" value="1"/>
</dbReference>
<dbReference type="GO" id="GO:0020037">
    <property type="term" value="F:heme binding"/>
    <property type="evidence" value="ECO:0007669"/>
    <property type="project" value="InterPro"/>
</dbReference>
<keyword evidence="6" id="KW-0560">Oxidoreductase</keyword>
<keyword evidence="12" id="KW-1185">Reference proteome</keyword>
<dbReference type="GO" id="GO:0005506">
    <property type="term" value="F:iron ion binding"/>
    <property type="evidence" value="ECO:0007669"/>
    <property type="project" value="InterPro"/>
</dbReference>
<reference evidence="11 12" key="1">
    <citation type="journal article" date="2024" name="Plant J.">
        <title>Genome sequences and population genomics reveal climatic adaptation and genomic divergence between two closely related sweetgum species.</title>
        <authorList>
            <person name="Xu W.Q."/>
            <person name="Ren C.Q."/>
            <person name="Zhang X.Y."/>
            <person name="Comes H.P."/>
            <person name="Liu X.H."/>
            <person name="Li Y.G."/>
            <person name="Kettle C.J."/>
            <person name="Jalonen R."/>
            <person name="Gaisberger H."/>
            <person name="Ma Y.Z."/>
            <person name="Qiu Y.X."/>
        </authorList>
    </citation>
    <scope>NUCLEOTIDE SEQUENCE [LARGE SCALE GENOMIC DNA]</scope>
    <source>
        <strain evidence="11">Hangzhou</strain>
    </source>
</reference>
<keyword evidence="4" id="KW-0349">Heme</keyword>
<protein>
    <recommendedName>
        <fullName evidence="13">Flavone synthase II</fullName>
    </recommendedName>
</protein>
<sequence>MMILEVVAYATLFILSTLLLQTTISFTSHLLRRLPPSPFALPIIGHLHLLGTSIHRSFHDLSLRYGPLIYLRLGSNPCVVASTAELAKELLKTNDLTCAYRQQTIAIHHLTYDSSLSFVPYGPYWKFVRKLCTWELLGNRNLSHFLPIRAKEYHRFLRVLANKSEVGESVNVSQELLKLTNNVISQMMLSTRYSETEGQAEEARTLVREVTQIFGEFNVSDFIWFCKNLDLQGFRKRFEDIHRRYDAMLERIMTEREKVRKVKKNEETVRGDDMKDFLDLLFDVLEDENSEITLTRDQVKALILDFFTAATDTSAIVVEWALTELLNHPTVLKKARNEIDEVVGKNRVVEEADGPKSPIHTSHPEGNISATPTSPFGYKKSNAKMQGGRIHRPSQQYDICEHLVNWKEPKVLDRPIGIPPESGSCRPARAIRRVL</sequence>
<comment type="subcellular location">
    <subcellularLocation>
        <location evidence="2">Membrane</location>
    </subcellularLocation>
</comment>
<dbReference type="GO" id="GO:0016020">
    <property type="term" value="C:membrane"/>
    <property type="evidence" value="ECO:0007669"/>
    <property type="project" value="UniProtKB-SubCell"/>
</dbReference>
<keyword evidence="8" id="KW-0503">Monooxygenase</keyword>
<evidence type="ECO:0000256" key="4">
    <source>
        <dbReference type="ARBA" id="ARBA00022617"/>
    </source>
</evidence>
<dbReference type="SUPFAM" id="SSF48264">
    <property type="entry name" value="Cytochrome P450"/>
    <property type="match status" value="1"/>
</dbReference>
<dbReference type="EMBL" id="JBBPBK010000008">
    <property type="protein sequence ID" value="KAK9279446.1"/>
    <property type="molecule type" value="Genomic_DNA"/>
</dbReference>
<gene>
    <name evidence="11" type="ORF">L1049_013125</name>
</gene>
<evidence type="ECO:0000313" key="12">
    <source>
        <dbReference type="Proteomes" id="UP001415857"/>
    </source>
</evidence>
<evidence type="ECO:0000256" key="3">
    <source>
        <dbReference type="ARBA" id="ARBA00010617"/>
    </source>
</evidence>
<evidence type="ECO:0000256" key="10">
    <source>
        <dbReference type="SAM" id="MobiDB-lite"/>
    </source>
</evidence>
<accession>A0AAP0WWP3</accession>
<evidence type="ECO:0000256" key="9">
    <source>
        <dbReference type="ARBA" id="ARBA00023136"/>
    </source>
</evidence>
<dbReference type="AlphaFoldDB" id="A0AAP0WWP3"/>
<dbReference type="InterPro" id="IPR002401">
    <property type="entry name" value="Cyt_P450_E_grp-I"/>
</dbReference>
<keyword evidence="5" id="KW-0479">Metal-binding</keyword>
<dbReference type="Pfam" id="PF00067">
    <property type="entry name" value="p450"/>
    <property type="match status" value="1"/>
</dbReference>
<dbReference type="Gene3D" id="1.10.630.10">
    <property type="entry name" value="Cytochrome P450"/>
    <property type="match status" value="1"/>
</dbReference>
<dbReference type="PANTHER" id="PTHR47943">
    <property type="entry name" value="CYTOCHROME P450 93A3-LIKE"/>
    <property type="match status" value="1"/>
</dbReference>
<evidence type="ECO:0000256" key="7">
    <source>
        <dbReference type="ARBA" id="ARBA00023004"/>
    </source>
</evidence>
<proteinExistence type="inferred from homology"/>
<name>A0AAP0WWP3_LIQFO</name>
<keyword evidence="7" id="KW-0408">Iron</keyword>
<dbReference type="InterPro" id="IPR001128">
    <property type="entry name" value="Cyt_P450"/>
</dbReference>
<comment type="cofactor">
    <cofactor evidence="1">
        <name>heme</name>
        <dbReference type="ChEBI" id="CHEBI:30413"/>
    </cofactor>
</comment>
<keyword evidence="9" id="KW-0472">Membrane</keyword>
<dbReference type="PRINTS" id="PR00463">
    <property type="entry name" value="EP450I"/>
</dbReference>
<dbReference type="InterPro" id="IPR036396">
    <property type="entry name" value="Cyt_P450_sf"/>
</dbReference>
<comment type="similarity">
    <text evidence="3">Belongs to the cytochrome P450 family.</text>
</comment>
<evidence type="ECO:0000256" key="5">
    <source>
        <dbReference type="ARBA" id="ARBA00022723"/>
    </source>
</evidence>
<dbReference type="GO" id="GO:0016705">
    <property type="term" value="F:oxidoreductase activity, acting on paired donors, with incorporation or reduction of molecular oxygen"/>
    <property type="evidence" value="ECO:0007669"/>
    <property type="project" value="InterPro"/>
</dbReference>
<evidence type="ECO:0008006" key="13">
    <source>
        <dbReference type="Google" id="ProtNLM"/>
    </source>
</evidence>
<dbReference type="GO" id="GO:0004497">
    <property type="term" value="F:monooxygenase activity"/>
    <property type="evidence" value="ECO:0007669"/>
    <property type="project" value="UniProtKB-KW"/>
</dbReference>
<comment type="caution">
    <text evidence="11">The sequence shown here is derived from an EMBL/GenBank/DDBJ whole genome shotgun (WGS) entry which is preliminary data.</text>
</comment>
<evidence type="ECO:0000256" key="8">
    <source>
        <dbReference type="ARBA" id="ARBA00023033"/>
    </source>
</evidence>